<evidence type="ECO:0000313" key="12">
    <source>
        <dbReference type="Proteomes" id="UP000694851"/>
    </source>
</evidence>
<feature type="compositionally biased region" description="Low complexity" evidence="8">
    <location>
        <begin position="871"/>
        <end position="883"/>
    </location>
</feature>
<keyword evidence="4" id="KW-0646">Protease inhibitor</keyword>
<dbReference type="InterPro" id="IPR050934">
    <property type="entry name" value="ITIH"/>
</dbReference>
<dbReference type="PROSITE" id="PS50234">
    <property type="entry name" value="VWFA"/>
    <property type="match status" value="1"/>
</dbReference>
<name>A0A8B7TGA9_HIPAR</name>
<keyword evidence="5 9" id="KW-0732">Signal</keyword>
<feature type="region of interest" description="Disordered" evidence="8">
    <location>
        <begin position="755"/>
        <end position="930"/>
    </location>
</feature>
<dbReference type="SUPFAM" id="SSF53300">
    <property type="entry name" value="vWA-like"/>
    <property type="match status" value="1"/>
</dbReference>
<dbReference type="Pfam" id="PF00092">
    <property type="entry name" value="VWA"/>
    <property type="match status" value="1"/>
</dbReference>
<evidence type="ECO:0000256" key="5">
    <source>
        <dbReference type="ARBA" id="ARBA00022729"/>
    </source>
</evidence>
<feature type="compositionally biased region" description="Polar residues" evidence="8">
    <location>
        <begin position="916"/>
        <end position="929"/>
    </location>
</feature>
<dbReference type="PANTHER" id="PTHR10338:SF155">
    <property type="entry name" value="INTER-ALPHA-TRYPSIN INHIBITOR HEAVY CHAIN H6"/>
    <property type="match status" value="1"/>
</dbReference>
<dbReference type="GO" id="GO:0006953">
    <property type="term" value="P:acute-phase response"/>
    <property type="evidence" value="ECO:0007669"/>
    <property type="project" value="UniProtKB-ARBA"/>
</dbReference>
<dbReference type="CTD" id="347365"/>
<reference evidence="13" key="1">
    <citation type="submission" date="2025-08" db="UniProtKB">
        <authorList>
            <consortium name="RefSeq"/>
        </authorList>
    </citation>
    <scope>IDENTIFICATION</scope>
    <source>
        <tissue evidence="13">Muscle</tissue>
    </source>
</reference>
<dbReference type="Gene3D" id="3.40.50.410">
    <property type="entry name" value="von Willebrand factor, type A domain"/>
    <property type="match status" value="1"/>
</dbReference>
<keyword evidence="3" id="KW-0964">Secreted</keyword>
<dbReference type="Pfam" id="PF06668">
    <property type="entry name" value="ITI_HC_C"/>
    <property type="match status" value="1"/>
</dbReference>
<dbReference type="RefSeq" id="XP_019524787.1">
    <property type="nucleotide sequence ID" value="XM_019669242.1"/>
</dbReference>
<dbReference type="PANTHER" id="PTHR10338">
    <property type="entry name" value="INTER-ALPHA-TRYPSIN INHIBITOR HEAVY CHAIN FAMILY MEMBER"/>
    <property type="match status" value="1"/>
</dbReference>
<dbReference type="GeneID" id="109396955"/>
<dbReference type="FunFam" id="3.40.50.410:FF:000013">
    <property type="entry name" value="inter-alpha-trypsin inhibitor heavy chain H2"/>
    <property type="match status" value="1"/>
</dbReference>
<dbReference type="PROSITE" id="PS51468">
    <property type="entry name" value="VIT"/>
    <property type="match status" value="1"/>
</dbReference>
<evidence type="ECO:0000256" key="7">
    <source>
        <dbReference type="ARBA" id="ARBA00023180"/>
    </source>
</evidence>
<feature type="compositionally biased region" description="Pro residues" evidence="8">
    <location>
        <begin position="837"/>
        <end position="851"/>
    </location>
</feature>
<evidence type="ECO:0000256" key="4">
    <source>
        <dbReference type="ARBA" id="ARBA00022690"/>
    </source>
</evidence>
<feature type="chain" id="PRO_5034386779" evidence="9">
    <location>
        <begin position="24"/>
        <end position="1326"/>
    </location>
</feature>
<dbReference type="GO" id="GO:0005576">
    <property type="term" value="C:extracellular region"/>
    <property type="evidence" value="ECO:0007669"/>
    <property type="project" value="UniProtKB-SubCell"/>
</dbReference>
<feature type="domain" description="VIT" evidence="11">
    <location>
        <begin position="21"/>
        <end position="150"/>
    </location>
</feature>
<accession>A0A8B7TGA9</accession>
<protein>
    <submittedName>
        <fullName evidence="13">Inter-alpha-trypsin inhibitor heavy chain H6</fullName>
    </submittedName>
</protein>
<dbReference type="SMART" id="SM00609">
    <property type="entry name" value="VIT"/>
    <property type="match status" value="1"/>
</dbReference>
<dbReference type="InterPro" id="IPR002035">
    <property type="entry name" value="VWF_A"/>
</dbReference>
<dbReference type="GO" id="GO:0004867">
    <property type="term" value="F:serine-type endopeptidase inhibitor activity"/>
    <property type="evidence" value="ECO:0007669"/>
    <property type="project" value="UniProtKB-KW"/>
</dbReference>
<evidence type="ECO:0000256" key="9">
    <source>
        <dbReference type="SAM" id="SignalP"/>
    </source>
</evidence>
<feature type="compositionally biased region" description="Polar residues" evidence="8">
    <location>
        <begin position="691"/>
        <end position="700"/>
    </location>
</feature>
<evidence type="ECO:0000313" key="13">
    <source>
        <dbReference type="RefSeq" id="XP_019524787.1"/>
    </source>
</evidence>
<keyword evidence="6" id="KW-0722">Serine protease inhibitor</keyword>
<keyword evidence="12" id="KW-1185">Reference proteome</keyword>
<evidence type="ECO:0000259" key="10">
    <source>
        <dbReference type="PROSITE" id="PS50234"/>
    </source>
</evidence>
<evidence type="ECO:0000256" key="6">
    <source>
        <dbReference type="ARBA" id="ARBA00022900"/>
    </source>
</evidence>
<evidence type="ECO:0000256" key="8">
    <source>
        <dbReference type="SAM" id="MobiDB-lite"/>
    </source>
</evidence>
<comment type="subcellular location">
    <subcellularLocation>
        <location evidence="1">Secreted</location>
    </subcellularLocation>
</comment>
<evidence type="ECO:0000256" key="2">
    <source>
        <dbReference type="ARBA" id="ARBA00010158"/>
    </source>
</evidence>
<proteinExistence type="inferred from homology"/>
<feature type="domain" description="VWFA" evidence="10">
    <location>
        <begin position="283"/>
        <end position="469"/>
    </location>
</feature>
<feature type="compositionally biased region" description="Polar residues" evidence="8">
    <location>
        <begin position="787"/>
        <end position="811"/>
    </location>
</feature>
<evidence type="ECO:0000256" key="1">
    <source>
        <dbReference type="ARBA" id="ARBA00004613"/>
    </source>
</evidence>
<feature type="signal peptide" evidence="9">
    <location>
        <begin position="1"/>
        <end position="23"/>
    </location>
</feature>
<dbReference type="InterPro" id="IPR013694">
    <property type="entry name" value="VIT"/>
</dbReference>
<comment type="similarity">
    <text evidence="2">Belongs to the ITIH family.</text>
</comment>
<organism evidence="12 13">
    <name type="scientific">Hipposideros armiger</name>
    <name type="common">Great Himalayan leaf-nosed bat</name>
    <dbReference type="NCBI Taxonomy" id="186990"/>
    <lineage>
        <taxon>Eukaryota</taxon>
        <taxon>Metazoa</taxon>
        <taxon>Chordata</taxon>
        <taxon>Craniata</taxon>
        <taxon>Vertebrata</taxon>
        <taxon>Euteleostomi</taxon>
        <taxon>Mammalia</taxon>
        <taxon>Eutheria</taxon>
        <taxon>Laurasiatheria</taxon>
        <taxon>Chiroptera</taxon>
        <taxon>Yinpterochiroptera</taxon>
        <taxon>Rhinolophoidea</taxon>
        <taxon>Hipposideridae</taxon>
        <taxon>Hipposideros</taxon>
    </lineage>
</organism>
<feature type="region of interest" description="Disordered" evidence="8">
    <location>
        <begin position="673"/>
        <end position="713"/>
    </location>
</feature>
<dbReference type="InterPro" id="IPR036465">
    <property type="entry name" value="vWFA_dom_sf"/>
</dbReference>
<dbReference type="CDD" id="cd01461">
    <property type="entry name" value="vWA_interalpha_trypsin_inhibitor"/>
    <property type="match status" value="1"/>
</dbReference>
<dbReference type="SMART" id="SM00327">
    <property type="entry name" value="VWA"/>
    <property type="match status" value="1"/>
</dbReference>
<keyword evidence="7" id="KW-0325">Glycoprotein</keyword>
<feature type="region of interest" description="Disordered" evidence="8">
    <location>
        <begin position="616"/>
        <end position="657"/>
    </location>
</feature>
<evidence type="ECO:0000259" key="11">
    <source>
        <dbReference type="PROSITE" id="PS51468"/>
    </source>
</evidence>
<dbReference type="Proteomes" id="UP000694851">
    <property type="component" value="Unplaced"/>
</dbReference>
<dbReference type="KEGG" id="hai:109396955"/>
<evidence type="ECO:0000256" key="3">
    <source>
        <dbReference type="ARBA" id="ARBA00022525"/>
    </source>
</evidence>
<gene>
    <name evidence="13" type="primary">ITIH6</name>
</gene>
<dbReference type="InterPro" id="IPR010600">
    <property type="entry name" value="ITI_HC_C"/>
</dbReference>
<dbReference type="GO" id="GO:0030212">
    <property type="term" value="P:hyaluronan metabolic process"/>
    <property type="evidence" value="ECO:0007669"/>
    <property type="project" value="InterPro"/>
</dbReference>
<dbReference type="OrthoDB" id="299997at2759"/>
<feature type="compositionally biased region" description="Polar residues" evidence="8">
    <location>
        <begin position="623"/>
        <end position="640"/>
    </location>
</feature>
<sequence length="1326" mass="144273">MSGWRCLICVSFLLTILLELTYQGPPAPTSSSTKLLMTSYSVRSTVVSRYAHTLVTSVLFNPHAEAHEAIFDLDLPHLAFISNFTMTINNKVYIAEVKEKHQAKKIYEKAHQQGKTAAHVGIRDRESEKFRISTSLAAGSEVTFSLAYEELLQRHQGQYQLVVSLRPGQLVTKLCVEVTVSEKTGIGYVQVPPLRTSRLRTNTHTSEADSPPSTRIEKGETCVRITFCPTLQEQSAFSSSGIMADFVVQYDVVMEDIIGDVQIYDGYFIHYFAPRGLPPVEKNVVFVIDVSGSMFGTKIKQTKKAMDVILGDLRANDYFNIISFSDTVSVWKAGGSIQATIQNVHSAKDYLGHLEADGWTDINAALLAAASVLNHSNPEPGRGSSVWRIPLIIFLTDGEPTAGVTTPSVILSNVRQALGNRVSLFSLAFGDDADFPLLRCLSLENRGAARRIYEDTDAALQLEGLYEEISMPVLADVRLDYLGGLVGASPWALFPNYFGGSELVVAGLVRPGEQELGVHLAARGPKDQLLVARHSEVATNSSQKAFGCPGEPAPSVAHFIRRLWAYVTIGELLEARFRAHDTTTRHLLAAKILNLSLEYNFVTPLTSLVMVQPKEASEEARRQTSTTSGPGTIVPSSTSKHGPGAGAAQPALVSKVSPKSRLVKPKFYLSSTTPASTKKMTSSKEVEPLGQSPSTLSTPGHTRPKIPAQHDSGTLAQPTLRTKSAAFVPSNSSALLLLKPSTLSHQIPATLLPMNSKTQVPPLNLGTPSKPKAGTMKHVIPLHSKSGAPSSQPKLDASSYPQPGALTSQPPKNLPLPRPRVSTLQISKYPPHNRPRVPAPKNPNNRSPPRPGILLPKTLKVPSPLKPSVPPQQTSPSLSLSKPRTPTPNKHNILLPSRPAKPRPPPPQSLSTFPSTISNPTTSRSNMITSVLGEPPPTPFHPTLPSLLPPGKLQHEHDLLPGPQSTRQILGPSVSRVPTMGLPNSSRPMPEGSPPNLPVLLPSSTLPETVSLLLLPEELELLSESMVESKFVESLNPPAFYTFLTPDEDGNPDWEGNSEEILGGARGSTDSQGSSVELVKGMLPSIFTFSSSVDGDPHFVVRIPHSEERICFTLDGRPGDLLQLINDPKAGLHVRGQLLGAPPRPGHEDQIRTYFQFITVTTDKPQAYTINITRTSISVRGEGTLLLSWDQPALLRRSQLELRVAAKARLILRLGPHLEFLVLRHCYRHPSTLQLPHLGFYVVNGSGLSPLARGLLGQFQYADIRLVAGSTGPCLRTQKGPDVPVVLGKKLLKYSPRMLPRWASCWLVKRSHVQQLLGHPYLAYVL</sequence>
<dbReference type="Pfam" id="PF08487">
    <property type="entry name" value="VIT"/>
    <property type="match status" value="1"/>
</dbReference>